<dbReference type="Proteomes" id="UP000276133">
    <property type="component" value="Unassembled WGS sequence"/>
</dbReference>
<keyword evidence="1" id="KW-0548">Nucleotidyltransferase</keyword>
<comment type="caution">
    <text evidence="1">The sequence shown here is derived from an EMBL/GenBank/DDBJ whole genome shotgun (WGS) entry which is preliminary data.</text>
</comment>
<sequence length="138" mass="16081">MHYNGEYKQWGLTVKIENFDFADDLVLISNKETHIHMVTQDLANNAQPTGLEINGTKTKIMCINTKLYTINDTQFECVIRIRIHILRWQHQYTNSAFARLRSALKSNSYSKETQLILYKTVIKAIWNVEECLSLTKKA</sequence>
<proteinExistence type="predicted"/>
<evidence type="ECO:0000313" key="2">
    <source>
        <dbReference type="Proteomes" id="UP000276133"/>
    </source>
</evidence>
<protein>
    <submittedName>
        <fullName evidence="1">RNA-directed DNA polymerase from mobile element jockey</fullName>
    </submittedName>
</protein>
<accession>A0A3M7T9Y1</accession>
<keyword evidence="2" id="KW-1185">Reference proteome</keyword>
<organism evidence="1 2">
    <name type="scientific">Brachionus plicatilis</name>
    <name type="common">Marine rotifer</name>
    <name type="synonym">Brachionus muelleri</name>
    <dbReference type="NCBI Taxonomy" id="10195"/>
    <lineage>
        <taxon>Eukaryota</taxon>
        <taxon>Metazoa</taxon>
        <taxon>Spiralia</taxon>
        <taxon>Gnathifera</taxon>
        <taxon>Rotifera</taxon>
        <taxon>Eurotatoria</taxon>
        <taxon>Monogononta</taxon>
        <taxon>Pseudotrocha</taxon>
        <taxon>Ploima</taxon>
        <taxon>Brachionidae</taxon>
        <taxon>Brachionus</taxon>
    </lineage>
</organism>
<dbReference type="GO" id="GO:0003964">
    <property type="term" value="F:RNA-directed DNA polymerase activity"/>
    <property type="evidence" value="ECO:0007669"/>
    <property type="project" value="UniProtKB-KW"/>
</dbReference>
<dbReference type="AlphaFoldDB" id="A0A3M7T9Y1"/>
<reference evidence="1 2" key="1">
    <citation type="journal article" date="2018" name="Sci. Rep.">
        <title>Genomic signatures of local adaptation to the degree of environmental predictability in rotifers.</title>
        <authorList>
            <person name="Franch-Gras L."/>
            <person name="Hahn C."/>
            <person name="Garcia-Roger E.M."/>
            <person name="Carmona M.J."/>
            <person name="Serra M."/>
            <person name="Gomez A."/>
        </authorList>
    </citation>
    <scope>NUCLEOTIDE SEQUENCE [LARGE SCALE GENOMIC DNA]</scope>
    <source>
        <strain evidence="1">HYR1</strain>
    </source>
</reference>
<dbReference type="OrthoDB" id="6771993at2759"/>
<evidence type="ECO:0000313" key="1">
    <source>
        <dbReference type="EMBL" id="RNA44923.1"/>
    </source>
</evidence>
<name>A0A3M7T9Y1_BRAPC</name>
<gene>
    <name evidence="1" type="ORF">BpHYR1_008661</name>
</gene>
<dbReference type="EMBL" id="REGN01000044">
    <property type="protein sequence ID" value="RNA44923.1"/>
    <property type="molecule type" value="Genomic_DNA"/>
</dbReference>
<keyword evidence="1" id="KW-0695">RNA-directed DNA polymerase</keyword>
<keyword evidence="1" id="KW-0808">Transferase</keyword>